<accession>A0ABS5Y714</accession>
<evidence type="ECO:0000313" key="3">
    <source>
        <dbReference type="Proteomes" id="UP001196661"/>
    </source>
</evidence>
<dbReference type="InterPro" id="IPR011050">
    <property type="entry name" value="Pectin_lyase_fold/virulence"/>
</dbReference>
<dbReference type="Gene3D" id="2.160.20.10">
    <property type="entry name" value="Single-stranded right-handed beta-helix, Pectin lyase-like"/>
    <property type="match status" value="2"/>
</dbReference>
<reference evidence="2 3" key="1">
    <citation type="journal article" date="2021" name="Mar. Drugs">
        <title>Genome Reduction and Secondary Metabolism of the Marine Sponge-Associated Cyanobacterium Leptothoe.</title>
        <authorList>
            <person name="Konstantinou D."/>
            <person name="Popin R.V."/>
            <person name="Fewer D.P."/>
            <person name="Sivonen K."/>
            <person name="Gkelis S."/>
        </authorList>
    </citation>
    <scope>NUCLEOTIDE SEQUENCE [LARGE SCALE GENOMIC DNA]</scope>
    <source>
        <strain evidence="2 3">TAU-MAC 1615</strain>
    </source>
</reference>
<gene>
    <name evidence="2" type="ORF">IXB28_15665</name>
</gene>
<comment type="caution">
    <text evidence="2">The sequence shown here is derived from an EMBL/GenBank/DDBJ whole genome shotgun (WGS) entry which is preliminary data.</text>
</comment>
<dbReference type="NCBIfam" id="TIGR01901">
    <property type="entry name" value="adhes_NPXG"/>
    <property type="match status" value="1"/>
</dbReference>
<evidence type="ECO:0000259" key="1">
    <source>
        <dbReference type="SMART" id="SM00912"/>
    </source>
</evidence>
<dbReference type="Proteomes" id="UP001196661">
    <property type="component" value="Unassembled WGS sequence"/>
</dbReference>
<dbReference type="RefSeq" id="WP_215619538.1">
    <property type="nucleotide sequence ID" value="NZ_JADOER010000015.1"/>
</dbReference>
<dbReference type="InterPro" id="IPR008638">
    <property type="entry name" value="FhaB/CdiA-like_TPS"/>
</dbReference>
<protein>
    <submittedName>
        <fullName evidence="2">Filamentous hemagglutinin N-terminal domain-containing protein</fullName>
    </submittedName>
</protein>
<dbReference type="InterPro" id="IPR012334">
    <property type="entry name" value="Pectin_lyas_fold"/>
</dbReference>
<proteinExistence type="predicted"/>
<dbReference type="SMART" id="SM00912">
    <property type="entry name" value="Haemagg_act"/>
    <property type="match status" value="1"/>
</dbReference>
<dbReference type="SUPFAM" id="SSF51126">
    <property type="entry name" value="Pectin lyase-like"/>
    <property type="match status" value="2"/>
</dbReference>
<organism evidence="2 3">
    <name type="scientific">Leptothoe kymatousa TAU-MAC 1615</name>
    <dbReference type="NCBI Taxonomy" id="2364775"/>
    <lineage>
        <taxon>Bacteria</taxon>
        <taxon>Bacillati</taxon>
        <taxon>Cyanobacteriota</taxon>
        <taxon>Cyanophyceae</taxon>
        <taxon>Nodosilineales</taxon>
        <taxon>Cymatolegaceae</taxon>
        <taxon>Leptothoe</taxon>
        <taxon>Leptothoe kymatousa</taxon>
    </lineage>
</organism>
<feature type="domain" description="Filamentous haemagglutinin FhaB/tRNA nuclease CdiA-like TPS" evidence="1">
    <location>
        <begin position="56"/>
        <end position="173"/>
    </location>
</feature>
<dbReference type="EMBL" id="JADOER010000015">
    <property type="protein sequence ID" value="MBT9313650.1"/>
    <property type="molecule type" value="Genomic_DNA"/>
</dbReference>
<evidence type="ECO:0000313" key="2">
    <source>
        <dbReference type="EMBL" id="MBT9313650.1"/>
    </source>
</evidence>
<dbReference type="Pfam" id="PF05860">
    <property type="entry name" value="TPS"/>
    <property type="match status" value="1"/>
</dbReference>
<name>A0ABS5Y714_9CYAN</name>
<sequence length="1210" mass="125084">MNDISHVPSRRRWKKCWGSSAVFLTTAVTNVFGHCLPSHAQVSIDGTTDTALGVNAAGNLLITEGTLRHSSNDGAVLFHSFEAFSPGTQNVYFNLRDSLNHSIDTRSVEIIVNRVTGTSNSFIDGRIGIFQDPGTPAPDVFLINPNGITFGENASIFLPGSFVASTADSLLFQDGFAFSATAPDRVPLLTMSAPIGLNFGATPNPIAHRGTIAVSGDHGTAALVGGAINLNGADIKAGGHNALGSVAQSGTVNLLPHGSGWSFDYSNIDTFNDISIDQGSEVSRASSAQLVGQNISVLGGSSLSIQDHTSGDRSLHIQATDALTVRGDSDNDIYLPSEIASLMVADEHVTGADIRIEAHTVLVQAEAEIYSQVELGEGVTGGDIVIDANTVLVNENGLISSDLIEGENVDGGNIIIHASNVLIQDKGAILSLIDFGQEIHGGDIFINANNISIQGMGDIAISSYMGDSNTIGNITLQGSSLNMGDFSDIYTDVWIGAATGGDINLQFDRAYISESAFISADNDSRNVDAGGNISLSATEEIIMDGLGEYFGANLSTFLEPSAAGNAGNITVDTERLVIRGGASISGIAFERGNSGDITLRATNEIIIEGELNPINPWASGVATFTSSAGIRTFIDPAYETTASSFTQQNIDGIENIAGDISIETASLHLINGGQIYSQTDDIGNTGNITIQAENIDIRGSSPLPTSLEERRYRPTHGSAIYTTVDFDAMGSAGDINIQSEQLQLRQGGQILANTLSHGNGGNIQLQVADEAIIDGSGVSSMNDFPTGITTSVERTGIGNGGNIGITTGHLSVLHGGQIMSSTNGIGSAGDITIDAVDINLSGAVVNDHSEPTVAKISTSVDSNGIGNGGNININADTVALQAGGQFNSQTAGQGNAGKINATVNTLQIQGRSADGSQIVSEISAQSIGEFDAGTINIYAQGALELRDGGQLTVNSGASGTAGNINLVADSLLMSNDAMITAQVAAGNRGNIDITTDRYIVLNNHSHITTNATDRATGGNIRIAAPILLGNGNSDITANAMRGNGGNINIATQGLLGLELRDYLTPKNDISASSEFGLNGAVNIRPLVLNPEAGLTALPTDLVDPSSQIVAGCMADTTAHFVATGRGGVPIGPDQSIAEDILLQAFELSPTHNNEESPMERSTMASPLAPIAPHPPVEATLWSRNRAGEVMLTAPINTTASTTACLGGGSE</sequence>
<keyword evidence="3" id="KW-1185">Reference proteome</keyword>